<dbReference type="PANTHER" id="PTHR31585:SF46">
    <property type="entry name" value="FOLATE-BIOPTERIN TRANSPORTER 3-RELATED"/>
    <property type="match status" value="1"/>
</dbReference>
<dbReference type="OrthoDB" id="754047at2759"/>
<comment type="caution">
    <text evidence="9">The sequence shown here is derived from an EMBL/GenBank/DDBJ whole genome shotgun (WGS) entry which is preliminary data.</text>
</comment>
<feature type="transmembrane region" description="Helical" evidence="8">
    <location>
        <begin position="308"/>
        <end position="330"/>
    </location>
</feature>
<evidence type="ECO:0008006" key="11">
    <source>
        <dbReference type="Google" id="ProtNLM"/>
    </source>
</evidence>
<keyword evidence="10" id="KW-1185">Reference proteome</keyword>
<evidence type="ECO:0000256" key="2">
    <source>
        <dbReference type="ARBA" id="ARBA00007015"/>
    </source>
</evidence>
<feature type="transmembrane region" description="Helical" evidence="8">
    <location>
        <begin position="183"/>
        <end position="201"/>
    </location>
</feature>
<feature type="transmembrane region" description="Helical" evidence="8">
    <location>
        <begin position="41"/>
        <end position="63"/>
    </location>
</feature>
<accession>A0A9Q1RFH2</accession>
<organism evidence="9 10">
    <name type="scientific">Anisodus acutangulus</name>
    <dbReference type="NCBI Taxonomy" id="402998"/>
    <lineage>
        <taxon>Eukaryota</taxon>
        <taxon>Viridiplantae</taxon>
        <taxon>Streptophyta</taxon>
        <taxon>Embryophyta</taxon>
        <taxon>Tracheophyta</taxon>
        <taxon>Spermatophyta</taxon>
        <taxon>Magnoliopsida</taxon>
        <taxon>eudicotyledons</taxon>
        <taxon>Gunneridae</taxon>
        <taxon>Pentapetalae</taxon>
        <taxon>asterids</taxon>
        <taxon>lamiids</taxon>
        <taxon>Solanales</taxon>
        <taxon>Solanaceae</taxon>
        <taxon>Solanoideae</taxon>
        <taxon>Hyoscyameae</taxon>
        <taxon>Anisodus</taxon>
    </lineage>
</organism>
<dbReference type="InterPro" id="IPR039309">
    <property type="entry name" value="BT1"/>
</dbReference>
<comment type="similarity">
    <text evidence="2">Belongs to the major facilitator superfamily. Folate-biopterin transporter (TC 2.A.71) family.</text>
</comment>
<sequence>MDQEDELPLEGQLHKVKNQKDRILELILKPYYWFKMLCDELHWSFVSGVVIIYGVNQGMSLGLSKISTQYYMKDEQKLQPSEAQIYAGIIQLPWIVKPLWGLLTDTLPIIGYRRRPYFILAASAAQAVADVTIDACVTENSISHPSLASDMQSLCGVSSSVGQLIGFTISGFLVHLIGSKGMFGVLSIPAALVILIGTMLHEPFIHNVAYRQVCFCNRVGQKLLDACKAMWMALKCENVWRPCLYMYISLALSLHIHEGMFYWYTDAKDGPMFSKEIVGTISSVGAVGYLLGVLLYQNAFKNHPFRFVLFWSQLLFGALGLLDLILVSQVNLQFGIPDYVVAVCDTAISHMIGRLRWTPLLVLGSKLCPSGIEGTFFALLMSIDHVGSLTASWAGGLLLHTLNVTRTQFDSLWIAIVIRSFSRVLTIDLLFLVPSTDPSASILPTEMLNTKKGDDNSGTQKLEMAPLVTNVDQHLVDSRVQ</sequence>
<dbReference type="EMBL" id="JAJAGQ010000009">
    <property type="protein sequence ID" value="KAJ8553554.1"/>
    <property type="molecule type" value="Genomic_DNA"/>
</dbReference>
<evidence type="ECO:0000256" key="4">
    <source>
        <dbReference type="ARBA" id="ARBA00022692"/>
    </source>
</evidence>
<gene>
    <name evidence="9" type="ORF">K7X08_024232</name>
</gene>
<evidence type="ECO:0000256" key="5">
    <source>
        <dbReference type="ARBA" id="ARBA00022989"/>
    </source>
</evidence>
<keyword evidence="4 8" id="KW-0812">Transmembrane</keyword>
<evidence type="ECO:0000256" key="8">
    <source>
        <dbReference type="SAM" id="Phobius"/>
    </source>
</evidence>
<dbReference type="PANTHER" id="PTHR31585">
    <property type="entry name" value="FOLATE-BIOPTERIN TRANSPORTER 1, CHLOROPLASTIC"/>
    <property type="match status" value="1"/>
</dbReference>
<evidence type="ECO:0000256" key="3">
    <source>
        <dbReference type="ARBA" id="ARBA00022448"/>
    </source>
</evidence>
<evidence type="ECO:0000313" key="10">
    <source>
        <dbReference type="Proteomes" id="UP001152561"/>
    </source>
</evidence>
<protein>
    <recommendedName>
        <fullName evidence="11">Folate-biopterin transporter 3</fullName>
    </recommendedName>
</protein>
<evidence type="ECO:0000256" key="7">
    <source>
        <dbReference type="ARBA" id="ARBA00044504"/>
    </source>
</evidence>
<comment type="subcellular location">
    <subcellularLocation>
        <location evidence="1">Membrane</location>
        <topology evidence="1">Multi-pass membrane protein</topology>
    </subcellularLocation>
</comment>
<feature type="transmembrane region" description="Helical" evidence="8">
    <location>
        <begin position="277"/>
        <end position="296"/>
    </location>
</feature>
<dbReference type="Proteomes" id="UP001152561">
    <property type="component" value="Unassembled WGS sequence"/>
</dbReference>
<dbReference type="CDD" id="cd17484">
    <property type="entry name" value="MFS_FBT"/>
    <property type="match status" value="1"/>
</dbReference>
<keyword evidence="6 8" id="KW-0472">Membrane</keyword>
<name>A0A9Q1RFH2_9SOLA</name>
<dbReference type="InterPro" id="IPR036259">
    <property type="entry name" value="MFS_trans_sf"/>
</dbReference>
<feature type="transmembrane region" description="Helical" evidence="8">
    <location>
        <begin position="244"/>
        <end position="265"/>
    </location>
</feature>
<dbReference type="GO" id="GO:0016020">
    <property type="term" value="C:membrane"/>
    <property type="evidence" value="ECO:0007669"/>
    <property type="project" value="UniProtKB-SubCell"/>
</dbReference>
<keyword evidence="5 8" id="KW-1133">Transmembrane helix</keyword>
<dbReference type="AlphaFoldDB" id="A0A9Q1RFH2"/>
<evidence type="ECO:0000256" key="6">
    <source>
        <dbReference type="ARBA" id="ARBA00023136"/>
    </source>
</evidence>
<keyword evidence="3" id="KW-0813">Transport</keyword>
<feature type="transmembrane region" description="Helical" evidence="8">
    <location>
        <begin position="154"/>
        <end position="177"/>
    </location>
</feature>
<reference evidence="10" key="1">
    <citation type="journal article" date="2023" name="Proc. Natl. Acad. Sci. U.S.A.">
        <title>Genomic and structural basis for evolution of tropane alkaloid biosynthesis.</title>
        <authorList>
            <person name="Wanga Y.-J."/>
            <person name="Taina T."/>
            <person name="Yua J.-Y."/>
            <person name="Lia J."/>
            <person name="Xua B."/>
            <person name="Chenc J."/>
            <person name="D'Auriad J.C."/>
            <person name="Huanga J.-P."/>
            <person name="Huanga S.-X."/>
        </authorList>
    </citation>
    <scope>NUCLEOTIDE SEQUENCE [LARGE SCALE GENOMIC DNA]</scope>
    <source>
        <strain evidence="10">cv. KIB-2019</strain>
    </source>
</reference>
<evidence type="ECO:0000313" key="9">
    <source>
        <dbReference type="EMBL" id="KAJ8553554.1"/>
    </source>
</evidence>
<comment type="similarity">
    <text evidence="7">Belongs to the major facilitator superfamily. Phosphate:H(+) symporter (TC 2.A.1.9) family.</text>
</comment>
<dbReference type="Pfam" id="PF03092">
    <property type="entry name" value="BT1"/>
    <property type="match status" value="1"/>
</dbReference>
<evidence type="ECO:0000256" key="1">
    <source>
        <dbReference type="ARBA" id="ARBA00004141"/>
    </source>
</evidence>
<dbReference type="Gene3D" id="1.20.1250.20">
    <property type="entry name" value="MFS general substrate transporter like domains"/>
    <property type="match status" value="1"/>
</dbReference>
<proteinExistence type="inferred from homology"/>
<dbReference type="SUPFAM" id="SSF103473">
    <property type="entry name" value="MFS general substrate transporter"/>
    <property type="match status" value="1"/>
</dbReference>